<sequence>MSFLRQLEQQGYRARADRRYLNGTVVDVDLLAHTCSVDVGATDVNGNPVYLQGISFNPATPPAVGSQVNLLYGNSSPHSAVIAVSQLGGGNPQSAITVVGAVTSLAAAGGLPLQGAVNLAAGSNVQLSESGQTITIGVPNAMTNPMTAAGDLMVGGIGGTPQRLPVGSNGQVLEVVNGTPTWANLSGGGSPASTVQPVGAIGGVGTSTNYAREDHVHQGVHSLAVSGNAGLTGDVVLAAGSGVTLSQSGSQITIAAGGGGWTTGIVTKVSLPYTIGSTEQIVVVIGGTGGLTLPLAANYPNRLLCVKNGTGGALSPVTFYVAPQGSDAIDTRTSYNYQLNPIGSTAYVEAWFVSDGRNTWWSVAAGS</sequence>
<dbReference type="RefSeq" id="WP_016483734.1">
    <property type="nucleotide sequence ID" value="NC_021487.1"/>
</dbReference>
<dbReference type="AlphaFoldDB" id="S0EXK7"/>
<keyword evidence="2" id="KW-1185">Reference proteome</keyword>
<organism evidence="1 2">
    <name type="scientific">Chthonomonas calidirosea (strain DSM 23976 / ICMP 18418 / T49)</name>
    <dbReference type="NCBI Taxonomy" id="1303518"/>
    <lineage>
        <taxon>Bacteria</taxon>
        <taxon>Bacillati</taxon>
        <taxon>Armatimonadota</taxon>
        <taxon>Chthonomonadia</taxon>
        <taxon>Chthonomonadales</taxon>
        <taxon>Chthonomonadaceae</taxon>
        <taxon>Chthonomonas</taxon>
    </lineage>
</organism>
<dbReference type="EMBL" id="HF951689">
    <property type="protein sequence ID" value="CCW36220.1"/>
    <property type="molecule type" value="Genomic_DNA"/>
</dbReference>
<dbReference type="KEGG" id="ccz:CCALI_02416"/>
<proteinExistence type="predicted"/>
<dbReference type="STRING" id="454171.CP488_01676"/>
<evidence type="ECO:0000313" key="2">
    <source>
        <dbReference type="Proteomes" id="UP000014227"/>
    </source>
</evidence>
<dbReference type="InParanoid" id="S0EXK7"/>
<reference evidence="2" key="1">
    <citation type="submission" date="2013-03" db="EMBL/GenBank/DDBJ databases">
        <title>Genome sequence of Chthonomonas calidirosea, the first sequenced genome from the Armatimonadetes phylum (formally candidate division OP10).</title>
        <authorList>
            <person name="Lee K.C.Y."/>
            <person name="Morgan X.C."/>
            <person name="Dunfield P.F."/>
            <person name="Tamas I."/>
            <person name="Houghton K.M."/>
            <person name="Vyssotski M."/>
            <person name="Ryan J.L.J."/>
            <person name="Lagutin K."/>
            <person name="McDonald I.R."/>
            <person name="Stott M.B."/>
        </authorList>
    </citation>
    <scope>NUCLEOTIDE SEQUENCE [LARGE SCALE GENOMIC DNA]</scope>
    <source>
        <strain evidence="2">DSM 23976 / ICMP 18418 / T49</strain>
    </source>
</reference>
<evidence type="ECO:0000313" key="1">
    <source>
        <dbReference type="EMBL" id="CCW36220.1"/>
    </source>
</evidence>
<dbReference type="HOGENOM" id="CLU_753771_0_0_0"/>
<protein>
    <submittedName>
        <fullName evidence="1">Uncharacterized protein</fullName>
    </submittedName>
</protein>
<gene>
    <name evidence="1" type="ORF">CCALI_02416</name>
</gene>
<name>S0EXK7_CHTCT</name>
<accession>S0EXK7</accession>
<dbReference type="PATRIC" id="fig|1303518.3.peg.2516"/>
<dbReference type="Proteomes" id="UP000014227">
    <property type="component" value="Chromosome I"/>
</dbReference>